<dbReference type="EMBL" id="CAHIKZ030000867">
    <property type="protein sequence ID" value="CAE1242659.1"/>
    <property type="molecule type" value="Genomic_DNA"/>
</dbReference>
<dbReference type="GO" id="GO:0003777">
    <property type="term" value="F:microtubule motor activity"/>
    <property type="evidence" value="ECO:0007669"/>
    <property type="project" value="InterPro"/>
</dbReference>
<dbReference type="PROSITE" id="PS50067">
    <property type="entry name" value="KINESIN_MOTOR_2"/>
    <property type="match status" value="1"/>
</dbReference>
<accession>A0A812BSU8</accession>
<dbReference type="Pfam" id="PF00225">
    <property type="entry name" value="Kinesin"/>
    <property type="match status" value="1"/>
</dbReference>
<keyword evidence="12 18" id="KW-0175">Coiled coil</keyword>
<evidence type="ECO:0000256" key="9">
    <source>
        <dbReference type="ARBA" id="ARBA00022737"/>
    </source>
</evidence>
<evidence type="ECO:0000256" key="3">
    <source>
        <dbReference type="ARBA" id="ARBA00004489"/>
    </source>
</evidence>
<dbReference type="GO" id="GO:0005874">
    <property type="term" value="C:microtubule"/>
    <property type="evidence" value="ECO:0007669"/>
    <property type="project" value="UniProtKB-KW"/>
</dbReference>
<dbReference type="GO" id="GO:0051231">
    <property type="term" value="P:spindle elongation"/>
    <property type="evidence" value="ECO:0007669"/>
    <property type="project" value="TreeGrafter"/>
</dbReference>
<evidence type="ECO:0000256" key="14">
    <source>
        <dbReference type="ARBA" id="ARBA00023212"/>
    </source>
</evidence>
<evidence type="ECO:0000256" key="18">
    <source>
        <dbReference type="SAM" id="Coils"/>
    </source>
</evidence>
<evidence type="ECO:0000256" key="2">
    <source>
        <dbReference type="ARBA" id="ARBA00004279"/>
    </source>
</evidence>
<feature type="compositionally biased region" description="Basic and acidic residues" evidence="19">
    <location>
        <begin position="568"/>
        <end position="584"/>
    </location>
</feature>
<dbReference type="Pfam" id="PF25764">
    <property type="entry name" value="KIF21A_4th"/>
    <property type="match status" value="1"/>
</dbReference>
<evidence type="ECO:0000256" key="15">
    <source>
        <dbReference type="ARBA" id="ARBA00023273"/>
    </source>
</evidence>
<feature type="coiled-coil region" evidence="18">
    <location>
        <begin position="909"/>
        <end position="984"/>
    </location>
</feature>
<evidence type="ECO:0000256" key="6">
    <source>
        <dbReference type="ARBA" id="ARBA00022553"/>
    </source>
</evidence>
<dbReference type="GO" id="GO:0005524">
    <property type="term" value="F:ATP binding"/>
    <property type="evidence" value="ECO:0007669"/>
    <property type="project" value="UniProtKB-UniRule"/>
</dbReference>
<feature type="binding site" evidence="17">
    <location>
        <begin position="92"/>
        <end position="99"/>
    </location>
    <ligand>
        <name>ATP</name>
        <dbReference type="ChEBI" id="CHEBI:30616"/>
    </ligand>
</feature>
<evidence type="ECO:0000256" key="10">
    <source>
        <dbReference type="ARBA" id="ARBA00022741"/>
    </source>
</evidence>
<feature type="coiled-coil region" evidence="18">
    <location>
        <begin position="378"/>
        <end position="451"/>
    </location>
</feature>
<keyword evidence="15" id="KW-0966">Cell projection</keyword>
<dbReference type="InterPro" id="IPR027417">
    <property type="entry name" value="P-loop_NTPase"/>
</dbReference>
<dbReference type="PRINTS" id="PR00380">
    <property type="entry name" value="KINESINHEAVY"/>
</dbReference>
<dbReference type="InterPro" id="IPR036322">
    <property type="entry name" value="WD40_repeat_dom_sf"/>
</dbReference>
<evidence type="ECO:0000256" key="17">
    <source>
        <dbReference type="PROSITE-ProRule" id="PRU00283"/>
    </source>
</evidence>
<dbReference type="PROSITE" id="PS50082">
    <property type="entry name" value="WD_REPEATS_2"/>
    <property type="match status" value="2"/>
</dbReference>
<dbReference type="GO" id="GO:0030426">
    <property type="term" value="C:growth cone"/>
    <property type="evidence" value="ECO:0007669"/>
    <property type="project" value="UniProtKB-SubCell"/>
</dbReference>
<organism evidence="21 22">
    <name type="scientific">Acanthosepion pharaonis</name>
    <name type="common">Pharaoh cuttlefish</name>
    <name type="synonym">Sepia pharaonis</name>
    <dbReference type="NCBI Taxonomy" id="158019"/>
    <lineage>
        <taxon>Eukaryota</taxon>
        <taxon>Metazoa</taxon>
        <taxon>Spiralia</taxon>
        <taxon>Lophotrochozoa</taxon>
        <taxon>Mollusca</taxon>
        <taxon>Cephalopoda</taxon>
        <taxon>Coleoidea</taxon>
        <taxon>Decapodiformes</taxon>
        <taxon>Sepiida</taxon>
        <taxon>Sepiina</taxon>
        <taxon>Sepiidae</taxon>
        <taxon>Acanthosepion</taxon>
    </lineage>
</organism>
<evidence type="ECO:0000256" key="13">
    <source>
        <dbReference type="ARBA" id="ARBA00023175"/>
    </source>
</evidence>
<feature type="coiled-coil region" evidence="18">
    <location>
        <begin position="647"/>
        <end position="836"/>
    </location>
</feature>
<feature type="repeat" description="WD" evidence="16">
    <location>
        <begin position="1525"/>
        <end position="1564"/>
    </location>
</feature>
<dbReference type="GO" id="GO:0008017">
    <property type="term" value="F:microtubule binding"/>
    <property type="evidence" value="ECO:0007669"/>
    <property type="project" value="InterPro"/>
</dbReference>
<evidence type="ECO:0000256" key="7">
    <source>
        <dbReference type="ARBA" id="ARBA00022574"/>
    </source>
</evidence>
<dbReference type="CDD" id="cd00200">
    <property type="entry name" value="WD40"/>
    <property type="match status" value="1"/>
</dbReference>
<dbReference type="InterPro" id="IPR019821">
    <property type="entry name" value="Kinesin_motor_CS"/>
</dbReference>
<dbReference type="GO" id="GO:0007052">
    <property type="term" value="P:mitotic spindle organization"/>
    <property type="evidence" value="ECO:0007669"/>
    <property type="project" value="TreeGrafter"/>
</dbReference>
<evidence type="ECO:0000313" key="22">
    <source>
        <dbReference type="Proteomes" id="UP000597762"/>
    </source>
</evidence>
<keyword evidence="7 16" id="KW-0853">WD repeat</keyword>
<evidence type="ECO:0000313" key="21">
    <source>
        <dbReference type="EMBL" id="CAE1242659.1"/>
    </source>
</evidence>
<dbReference type="OrthoDB" id="3176171at2759"/>
<dbReference type="InterPro" id="IPR015943">
    <property type="entry name" value="WD40/YVTN_repeat-like_dom_sf"/>
</dbReference>
<keyword evidence="6" id="KW-0597">Phosphoprotein</keyword>
<proteinExistence type="inferred from homology"/>
<dbReference type="SMART" id="SM00320">
    <property type="entry name" value="WD40"/>
    <property type="match status" value="7"/>
</dbReference>
<dbReference type="PROSITE" id="PS00678">
    <property type="entry name" value="WD_REPEATS_1"/>
    <property type="match status" value="1"/>
</dbReference>
<feature type="repeat" description="WD" evidence="16">
    <location>
        <begin position="1331"/>
        <end position="1370"/>
    </location>
</feature>
<evidence type="ECO:0000256" key="16">
    <source>
        <dbReference type="PROSITE-ProRule" id="PRU00221"/>
    </source>
</evidence>
<dbReference type="SUPFAM" id="SSF52540">
    <property type="entry name" value="P-loop containing nucleoside triphosphate hydrolases"/>
    <property type="match status" value="1"/>
</dbReference>
<dbReference type="GO" id="GO:0005875">
    <property type="term" value="C:microtubule associated complex"/>
    <property type="evidence" value="ECO:0007669"/>
    <property type="project" value="TreeGrafter"/>
</dbReference>
<dbReference type="Pfam" id="PF23204">
    <property type="entry name" value="KIF21A_2nd"/>
    <property type="match status" value="1"/>
</dbReference>
<evidence type="ECO:0000256" key="5">
    <source>
        <dbReference type="ARBA" id="ARBA00022490"/>
    </source>
</evidence>
<dbReference type="Pfam" id="PF23203">
    <property type="entry name" value="KIF21A"/>
    <property type="match status" value="1"/>
</dbReference>
<dbReference type="InterPro" id="IPR001680">
    <property type="entry name" value="WD40_rpt"/>
</dbReference>
<dbReference type="FunFam" id="3.40.850.10:FF:000011">
    <property type="entry name" value="Kinesin family member 21A"/>
    <property type="match status" value="1"/>
</dbReference>
<feature type="region of interest" description="Disordered" evidence="19">
    <location>
        <begin position="1297"/>
        <end position="1317"/>
    </location>
</feature>
<name>A0A812BSU8_ACAPH</name>
<dbReference type="GO" id="GO:0007018">
    <property type="term" value="P:microtubule-based movement"/>
    <property type="evidence" value="ECO:0007669"/>
    <property type="project" value="InterPro"/>
</dbReference>
<evidence type="ECO:0000256" key="11">
    <source>
        <dbReference type="ARBA" id="ARBA00022840"/>
    </source>
</evidence>
<keyword evidence="13 17" id="KW-0505">Motor protein</keyword>
<keyword evidence="22" id="KW-1185">Reference proteome</keyword>
<dbReference type="PANTHER" id="PTHR47969:SF28">
    <property type="entry name" value="KINESIN-LIKE PROTEIN KIF21B"/>
    <property type="match status" value="1"/>
</dbReference>
<evidence type="ECO:0000256" key="19">
    <source>
        <dbReference type="SAM" id="MobiDB-lite"/>
    </source>
</evidence>
<dbReference type="InterPro" id="IPR019775">
    <property type="entry name" value="WD40_repeat_CS"/>
</dbReference>
<keyword evidence="11 17" id="KW-0067">ATP-binding</keyword>
<protein>
    <submittedName>
        <fullName evidence="21">KIF4_21_27</fullName>
    </submittedName>
</protein>
<dbReference type="InterPro" id="IPR001752">
    <property type="entry name" value="Kinesin_motor_dom"/>
</dbReference>
<dbReference type="Proteomes" id="UP000597762">
    <property type="component" value="Unassembled WGS sequence"/>
</dbReference>
<feature type="region of interest" description="Disordered" evidence="19">
    <location>
        <begin position="562"/>
        <end position="584"/>
    </location>
</feature>
<dbReference type="Gene3D" id="2.130.10.10">
    <property type="entry name" value="YVTN repeat-like/Quinoprotein amine dehydrogenase"/>
    <property type="match status" value="2"/>
</dbReference>
<dbReference type="Pfam" id="PF00400">
    <property type="entry name" value="WD40"/>
    <property type="match status" value="3"/>
</dbReference>
<evidence type="ECO:0000256" key="4">
    <source>
        <dbReference type="ARBA" id="ARBA00004624"/>
    </source>
</evidence>
<keyword evidence="10 17" id="KW-0547">Nucleotide-binding</keyword>
<dbReference type="PROSITE" id="PS00411">
    <property type="entry name" value="KINESIN_MOTOR_1"/>
    <property type="match status" value="1"/>
</dbReference>
<comment type="caution">
    <text evidence="21">The sequence shown here is derived from an EMBL/GenBank/DDBJ whole genome shotgun (WGS) entry which is preliminary data.</text>
</comment>
<dbReference type="CDD" id="cd22248">
    <property type="entry name" value="Rcc_KIF21"/>
    <property type="match status" value="1"/>
</dbReference>
<keyword evidence="5" id="KW-0963">Cytoplasm</keyword>
<evidence type="ECO:0000256" key="12">
    <source>
        <dbReference type="ARBA" id="ARBA00023054"/>
    </source>
</evidence>
<keyword evidence="9" id="KW-0677">Repeat</keyword>
<dbReference type="InterPro" id="IPR036961">
    <property type="entry name" value="Kinesin_motor_dom_sf"/>
</dbReference>
<dbReference type="InterPro" id="IPR027640">
    <property type="entry name" value="Kinesin-like_fam"/>
</dbReference>
<dbReference type="GO" id="GO:0030425">
    <property type="term" value="C:dendrite"/>
    <property type="evidence" value="ECO:0007669"/>
    <property type="project" value="UniProtKB-SubCell"/>
</dbReference>
<dbReference type="InterPro" id="IPR056532">
    <property type="entry name" value="KIF21A/B_hel_2"/>
</dbReference>
<dbReference type="PANTHER" id="PTHR47969">
    <property type="entry name" value="CHROMOSOME-ASSOCIATED KINESIN KIF4A-RELATED"/>
    <property type="match status" value="1"/>
</dbReference>
<comment type="similarity">
    <text evidence="17">Belongs to the TRAFAC class myosin-kinesin ATPase superfamily. Kinesin family.</text>
</comment>
<dbReference type="InterPro" id="IPR056533">
    <property type="entry name" value="KIF21A/B_hel_1"/>
</dbReference>
<feature type="domain" description="Kinesin motor" evidence="20">
    <location>
        <begin position="13"/>
        <end position="370"/>
    </location>
</feature>
<comment type="subcellular location">
    <subcellularLocation>
        <location evidence="3">Cell projection</location>
        <location evidence="3">Axon</location>
    </subcellularLocation>
    <subcellularLocation>
        <location evidence="2">Cell projection</location>
        <location evidence="2">Dendrite</location>
    </subcellularLocation>
    <subcellularLocation>
        <location evidence="4">Cell projection</location>
        <location evidence="4">Growth cone</location>
    </subcellularLocation>
    <subcellularLocation>
        <location evidence="1">Cytoplasm</location>
        <location evidence="1">Cytoskeleton</location>
    </subcellularLocation>
</comment>
<keyword evidence="14" id="KW-0206">Cytoskeleton</keyword>
<dbReference type="SMART" id="SM00129">
    <property type="entry name" value="KISc"/>
    <property type="match status" value="1"/>
</dbReference>
<keyword evidence="8" id="KW-0493">Microtubule</keyword>
<sequence>MDKSSNQQQQGDAVKVALRIRPQNGREKVDMCQICTEVIPEEPQVVLGKDKAFTFDHVFDRDTLQDTIYNSCVKMLVEGCFDGYNATVFAYGQTGSGKTYTMGTGFDVDVDPYEVGIIPRAIQHLFEGIEKRKEKAAHDNVPPPTFKVTVQFMELYNEEILDLLDPSKDPETRNRKSHIKVHEDASGAIYVVGVNTRPVDSFSATIQLLKGGALSRATASTKMNVQSSRSHAIFTLHIRQDRVVADIPAEDGKEEDSTQTTFETLTAKFHFVDLAGSERLKRTGATGDRAKEGISINCGLLALGNVISALGDKTKRGCHVPYRDSKLTRLLQDSLGGNSRTLMIACVSPSDRDFMETLNTLKYANRAKNIQNVVIANQDKASKLLAQLRMENSLLQKELLEYKTGKRVVDADGVEGINDLYHENNMLQSENEKLRQRIKAMSQTVECLTERNTQLITENAVCKQNYTGDTFNNEHITSMIQGYIKDAEVLRAKLTEADSLYKVAQQTAVRAQSRLALSPMSHVPMSSSFTSVPDMPEIDNYELLKEANKDLKVLKKKIKFRTGGDGQESNKENICENGDARHHEDTDDLIQQLEIISEGDAPSDEEYTAGEEMVDLDEDLDELELMGSNTDTDEEEGLGSDNIHEDLAELTCEMTLKTRLIEALEKNQNKLNAMKNHYEQKVIQLTQKIRDTELERDNVLSNIAKLEEDKKDKAKNIREKYQRKLNELQSELKKFQEAKKDHAKLLRNQVVYERQLRTYQQDLQEMKRTKVKLMKQIKEEAEKNKANESRRHKEITQLRRERLKYEQKIKTLETEKHQKEVVLKRKQEEVEALRKRQKPMSSRAAGRVGKYDVTPTIPVGNIPGSMYERRNRMTTISDKLAKRKWDIIQKRVEDIVKKRQTLNLIEKDMETWLKERKKLGQSLEKYTNKKQNLIETGQPEEAVNECLDVIDSLEGQLQVCQENISEIQEQIMQLEENKNNDDVEKLQSIFSRCNMMECRYLFSHLIEMVLSKGTSCANKETELKELHAKLHQSMVNNTLQQDLLKHMMIDQIDIDMEELVQNDTEIECVSSGSSSPVENMFERQRANQQTSPTVAAGDSARRTKVRPCCKKIQSPVSCNSQLVAFSPAGVIMSMFLFHHFSPSNYVARPFHSRQSRLDSLRHNKFYHAIQHRFAHFPMRTFPVARRRTATPMELLYSAESPDLENTLIPLMESSREEVTTPTSASDDIDFKALTKSVDTLDTMGKSSDFEACLSPVPLRRVNSASDALKPRCSSELVSPQSSPLVSRKRNNDVFKRLTSNTCTGSPDPNRGSITRVNTGGRTSPVFCSHVVEGHCKPVLSVYATERLLFTSSKDRSAKAWDLNTGLELQTFTGHPNNVVVVKYNEPTRTLFTVSQSEVKLWDIRIKSTPTCLITFHSSGLTSVPTMYQTRQGELGRGEQIINDIALTDDGNALFTAAGNMVRIWDVRSQSCVSKLTGHQAQVMVLALARREDKQIVVSGSKDHYIKVFELPDTTSTLISPTYNLEPPHYDGVQSLAMQDNNLFSGSRDRCIKKWDLNDQQMKQSVNCAHKDWICGLAVMPEHNILLSGCRSGYLKLWQIGDCSQIGEIKAHNFPITAIATNSSAIFTASNDPESSKCHIWKLREGTKVRLSV</sequence>
<dbReference type="SUPFAM" id="SSF50978">
    <property type="entry name" value="WD40 repeat-like"/>
    <property type="match status" value="1"/>
</dbReference>
<evidence type="ECO:0000259" key="20">
    <source>
        <dbReference type="PROSITE" id="PS50067"/>
    </source>
</evidence>
<gene>
    <name evidence="21" type="ORF">SPHA_23395</name>
</gene>
<evidence type="ECO:0000256" key="1">
    <source>
        <dbReference type="ARBA" id="ARBA00004245"/>
    </source>
</evidence>
<dbReference type="CDD" id="cd01372">
    <property type="entry name" value="KISc_KIF4"/>
    <property type="match status" value="1"/>
</dbReference>
<reference evidence="21" key="1">
    <citation type="submission" date="2021-01" db="EMBL/GenBank/DDBJ databases">
        <authorList>
            <person name="Li R."/>
            <person name="Bekaert M."/>
        </authorList>
    </citation>
    <scope>NUCLEOTIDE SEQUENCE</scope>
    <source>
        <strain evidence="21">Farmed</strain>
    </source>
</reference>
<evidence type="ECO:0000256" key="8">
    <source>
        <dbReference type="ARBA" id="ARBA00022701"/>
    </source>
</evidence>
<dbReference type="Gene3D" id="3.40.850.10">
    <property type="entry name" value="Kinesin motor domain"/>
    <property type="match status" value="1"/>
</dbReference>